<evidence type="ECO:0000256" key="3">
    <source>
        <dbReference type="ARBA" id="ARBA00022723"/>
    </source>
</evidence>
<dbReference type="Gene3D" id="1.10.260.50">
    <property type="match status" value="1"/>
</dbReference>
<dbReference type="InterPro" id="IPR020578">
    <property type="entry name" value="Aminotrans_V_PyrdxlP_BS"/>
</dbReference>
<comment type="similarity">
    <text evidence="2">Belongs to the class-V pyridoxal-phosphate-dependent aminotransferase family. NifS/IscS subfamily.</text>
</comment>
<dbReference type="Proteomes" id="UP001205748">
    <property type="component" value="Unassembled WGS sequence"/>
</dbReference>
<dbReference type="Gene3D" id="3.40.640.10">
    <property type="entry name" value="Type I PLP-dependent aspartate aminotransferase-like (Major domain)"/>
    <property type="match status" value="1"/>
</dbReference>
<keyword evidence="6" id="KW-0411">Iron-sulfur</keyword>
<keyword evidence="3" id="KW-0479">Metal-binding</keyword>
<evidence type="ECO:0000313" key="9">
    <source>
        <dbReference type="EMBL" id="MCR1897792.1"/>
    </source>
</evidence>
<gene>
    <name evidence="9" type="ORF">NSA47_02160</name>
</gene>
<dbReference type="GO" id="GO:0031071">
    <property type="term" value="F:cysteine desulfurase activity"/>
    <property type="evidence" value="ECO:0007669"/>
    <property type="project" value="UniProtKB-ARBA"/>
</dbReference>
<keyword evidence="5" id="KW-0408">Iron</keyword>
<evidence type="ECO:0000256" key="7">
    <source>
        <dbReference type="RuleBase" id="RU004504"/>
    </source>
</evidence>
<evidence type="ECO:0000256" key="2">
    <source>
        <dbReference type="ARBA" id="ARBA00006490"/>
    </source>
</evidence>
<dbReference type="PANTHER" id="PTHR11601:SF50">
    <property type="entry name" value="CYSTEINE DESULFURASE ISCS 2-RELATED"/>
    <property type="match status" value="1"/>
</dbReference>
<evidence type="ECO:0000259" key="8">
    <source>
        <dbReference type="Pfam" id="PF00266"/>
    </source>
</evidence>
<dbReference type="InterPro" id="IPR015421">
    <property type="entry name" value="PyrdxlP-dep_Trfase_major"/>
</dbReference>
<keyword evidence="10" id="KW-1185">Reference proteome</keyword>
<dbReference type="GO" id="GO:0051536">
    <property type="term" value="F:iron-sulfur cluster binding"/>
    <property type="evidence" value="ECO:0007669"/>
    <property type="project" value="UniProtKB-KW"/>
</dbReference>
<dbReference type="EMBL" id="JANKAS010000001">
    <property type="protein sequence ID" value="MCR1897792.1"/>
    <property type="molecule type" value="Genomic_DNA"/>
</dbReference>
<dbReference type="Pfam" id="PF00266">
    <property type="entry name" value="Aminotran_5"/>
    <property type="match status" value="1"/>
</dbReference>
<sequence>MQEIYLDNSATTRPLDDVIEIMVEYYKNEYGNPSSLHKKGIEAERGIKYARKEIADFLKVGENEIVFTSGGTEGNNIAIRGTVIRNKRRGKHIITSTIEHPSVLNVFKALEKEGFEVSYLPVNHQGQINLEELKGTLRKDTIFVSMMMVNNEIGTIQPIKKIGRIIKEHNPQCIFHVDGVQAFSKVPCYPKEWAIDLLTISSHKIHGPKGVGALFINKNILLSPLTIGGGQESGLRSGTENVPGIVGLGKAVESLKDQFNEKRSYLYDLREKTKYRIIHEIPQAVINGPDSPEEVAPHILSVSFKDIKGEVLLHSLEQLGIYVSTGSACSSKDKGQSHVLKNIGLSKDLLMGTIRISFSSYNTIEEMETFIKILKENIVTLRRIIGR</sequence>
<proteinExistence type="inferred from homology"/>
<dbReference type="PANTHER" id="PTHR11601">
    <property type="entry name" value="CYSTEINE DESULFURYLASE FAMILY MEMBER"/>
    <property type="match status" value="1"/>
</dbReference>
<keyword evidence="4" id="KW-0663">Pyridoxal phosphate</keyword>
<accession>A0AAE3HCG4</accession>
<dbReference type="FunFam" id="3.40.640.10:FF:000084">
    <property type="entry name" value="IscS-like cysteine desulfurase"/>
    <property type="match status" value="1"/>
</dbReference>
<dbReference type="InterPro" id="IPR015422">
    <property type="entry name" value="PyrdxlP-dep_Trfase_small"/>
</dbReference>
<comment type="cofactor">
    <cofactor evidence="1 7">
        <name>pyridoxal 5'-phosphate</name>
        <dbReference type="ChEBI" id="CHEBI:597326"/>
    </cofactor>
</comment>
<evidence type="ECO:0000256" key="1">
    <source>
        <dbReference type="ARBA" id="ARBA00001933"/>
    </source>
</evidence>
<name>A0AAE3HCG4_9FIRM</name>
<dbReference type="Gene3D" id="3.90.1150.10">
    <property type="entry name" value="Aspartate Aminotransferase, domain 1"/>
    <property type="match status" value="1"/>
</dbReference>
<organism evidence="9 10">
    <name type="scientific">Irregularibacter muris</name>
    <dbReference type="NCBI Taxonomy" id="1796619"/>
    <lineage>
        <taxon>Bacteria</taxon>
        <taxon>Bacillati</taxon>
        <taxon>Bacillota</taxon>
        <taxon>Clostridia</taxon>
        <taxon>Eubacteriales</taxon>
        <taxon>Eubacteriaceae</taxon>
        <taxon>Irregularibacter</taxon>
    </lineage>
</organism>
<reference evidence="9" key="1">
    <citation type="submission" date="2022-07" db="EMBL/GenBank/DDBJ databases">
        <title>Enhanced cultured diversity of the mouse gut microbiota enables custom-made synthetic communities.</title>
        <authorList>
            <person name="Afrizal A."/>
        </authorList>
    </citation>
    <scope>NUCLEOTIDE SEQUENCE</scope>
    <source>
        <strain evidence="9">DSM 28593</strain>
    </source>
</reference>
<dbReference type="RefSeq" id="WP_257529216.1">
    <property type="nucleotide sequence ID" value="NZ_JANKAS010000001.1"/>
</dbReference>
<evidence type="ECO:0000256" key="4">
    <source>
        <dbReference type="ARBA" id="ARBA00022898"/>
    </source>
</evidence>
<dbReference type="SUPFAM" id="SSF53383">
    <property type="entry name" value="PLP-dependent transferases"/>
    <property type="match status" value="1"/>
</dbReference>
<protein>
    <submittedName>
        <fullName evidence="9">Cysteine desulfurase</fullName>
    </submittedName>
</protein>
<evidence type="ECO:0000313" key="10">
    <source>
        <dbReference type="Proteomes" id="UP001205748"/>
    </source>
</evidence>
<evidence type="ECO:0000256" key="6">
    <source>
        <dbReference type="ARBA" id="ARBA00023014"/>
    </source>
</evidence>
<dbReference type="InterPro" id="IPR000192">
    <property type="entry name" value="Aminotrans_V_dom"/>
</dbReference>
<dbReference type="PROSITE" id="PS00595">
    <property type="entry name" value="AA_TRANSFER_CLASS_5"/>
    <property type="match status" value="1"/>
</dbReference>
<feature type="domain" description="Aminotransferase class V" evidence="8">
    <location>
        <begin position="4"/>
        <end position="370"/>
    </location>
</feature>
<dbReference type="InterPro" id="IPR015424">
    <property type="entry name" value="PyrdxlP-dep_Trfase"/>
</dbReference>
<comment type="caution">
    <text evidence="9">The sequence shown here is derived from an EMBL/GenBank/DDBJ whole genome shotgun (WGS) entry which is preliminary data.</text>
</comment>
<dbReference type="InterPro" id="IPR016454">
    <property type="entry name" value="Cysteine_dSase"/>
</dbReference>
<dbReference type="PIRSF" id="PIRSF005572">
    <property type="entry name" value="NifS"/>
    <property type="match status" value="1"/>
</dbReference>
<evidence type="ECO:0000256" key="5">
    <source>
        <dbReference type="ARBA" id="ARBA00023004"/>
    </source>
</evidence>
<dbReference type="AlphaFoldDB" id="A0AAE3HCG4"/>
<dbReference type="GO" id="GO:0046872">
    <property type="term" value="F:metal ion binding"/>
    <property type="evidence" value="ECO:0007669"/>
    <property type="project" value="UniProtKB-KW"/>
</dbReference>